<dbReference type="EMBL" id="JAYGHK010000159">
    <property type="protein sequence ID" value="MEA5610978.1"/>
    <property type="molecule type" value="Genomic_DNA"/>
</dbReference>
<organism evidence="1 2">
    <name type="scientific">Nodularia spumigena UHCC 0060</name>
    <dbReference type="NCBI Taxonomy" id="3110300"/>
    <lineage>
        <taxon>Bacteria</taxon>
        <taxon>Bacillati</taxon>
        <taxon>Cyanobacteriota</taxon>
        <taxon>Cyanophyceae</taxon>
        <taxon>Nostocales</taxon>
        <taxon>Nodulariaceae</taxon>
        <taxon>Nodularia</taxon>
    </lineage>
</organism>
<name>A0ABU5UXD9_NODSP</name>
<dbReference type="GeneID" id="78019991"/>
<keyword evidence="2" id="KW-1185">Reference proteome</keyword>
<evidence type="ECO:0000313" key="2">
    <source>
        <dbReference type="Proteomes" id="UP001303285"/>
    </source>
</evidence>
<protein>
    <submittedName>
        <fullName evidence="1">Uncharacterized protein</fullName>
    </submittedName>
</protein>
<dbReference type="RefSeq" id="WP_158442629.1">
    <property type="nucleotide sequence ID" value="NZ_JAYGHK010000159.1"/>
</dbReference>
<proteinExistence type="predicted"/>
<sequence>MAIWKEARATDITNCLCDLSVVQFYVATANFICHSEQKQGFDNCRKVARITYFRIS</sequence>
<dbReference type="Proteomes" id="UP001303285">
    <property type="component" value="Unassembled WGS sequence"/>
</dbReference>
<gene>
    <name evidence="1" type="ORF">VB695_23440</name>
</gene>
<comment type="caution">
    <text evidence="1">The sequence shown here is derived from an EMBL/GenBank/DDBJ whole genome shotgun (WGS) entry which is preliminary data.</text>
</comment>
<accession>A0ABU5UXD9</accession>
<evidence type="ECO:0000313" key="1">
    <source>
        <dbReference type="EMBL" id="MEA5610978.1"/>
    </source>
</evidence>
<reference evidence="1 2" key="1">
    <citation type="submission" date="2023-12" db="EMBL/GenBank/DDBJ databases">
        <title>Baltic Sea Cyanobacteria.</title>
        <authorList>
            <person name="Delbaje E."/>
            <person name="Fewer D.P."/>
            <person name="Shishido T.K."/>
        </authorList>
    </citation>
    <scope>NUCLEOTIDE SEQUENCE [LARGE SCALE GENOMIC DNA]</scope>
    <source>
        <strain evidence="1 2">UHCC 0060</strain>
    </source>
</reference>